<organism evidence="2 3">
    <name type="scientific">Tritrichomonas musculus</name>
    <dbReference type="NCBI Taxonomy" id="1915356"/>
    <lineage>
        <taxon>Eukaryota</taxon>
        <taxon>Metamonada</taxon>
        <taxon>Parabasalia</taxon>
        <taxon>Tritrichomonadida</taxon>
        <taxon>Tritrichomonadidae</taxon>
        <taxon>Tritrichomonas</taxon>
    </lineage>
</organism>
<dbReference type="EMBL" id="JAPFFF010000050">
    <property type="protein sequence ID" value="KAK8839823.1"/>
    <property type="molecule type" value="Genomic_DNA"/>
</dbReference>
<keyword evidence="3" id="KW-1185">Reference proteome</keyword>
<proteinExistence type="predicted"/>
<comment type="caution">
    <text evidence="2">The sequence shown here is derived from an EMBL/GenBank/DDBJ whole genome shotgun (WGS) entry which is preliminary data.</text>
</comment>
<reference evidence="2 3" key="1">
    <citation type="submission" date="2024-04" db="EMBL/GenBank/DDBJ databases">
        <title>Tritrichomonas musculus Genome.</title>
        <authorList>
            <person name="Alves-Ferreira E."/>
            <person name="Grigg M."/>
            <person name="Lorenzi H."/>
            <person name="Galac M."/>
        </authorList>
    </citation>
    <scope>NUCLEOTIDE SEQUENCE [LARGE SCALE GENOMIC DNA]</scope>
    <source>
        <strain evidence="2 3">EAF2021</strain>
    </source>
</reference>
<feature type="compositionally biased region" description="Low complexity" evidence="1">
    <location>
        <begin position="182"/>
        <end position="195"/>
    </location>
</feature>
<feature type="region of interest" description="Disordered" evidence="1">
    <location>
        <begin position="61"/>
        <end position="90"/>
    </location>
</feature>
<name>A0ABR2H1T6_9EUKA</name>
<gene>
    <name evidence="2" type="ORF">M9Y10_031533</name>
</gene>
<dbReference type="PANTHER" id="PTHR47026:SF2">
    <property type="entry name" value="FLAGELLAR ASSOCIATED PROTEIN"/>
    <property type="match status" value="1"/>
</dbReference>
<protein>
    <recommendedName>
        <fullName evidence="4">DUF4201 domain-containing protein</fullName>
    </recommendedName>
</protein>
<accession>A0ABR2H1T6</accession>
<evidence type="ECO:0000313" key="3">
    <source>
        <dbReference type="Proteomes" id="UP001470230"/>
    </source>
</evidence>
<feature type="region of interest" description="Disordered" evidence="1">
    <location>
        <begin position="1"/>
        <end position="44"/>
    </location>
</feature>
<sequence>MNENERSNEPKINDNNETQPNSQNTPTDQEVTQKTEGNSVLNLKSSIEIVSQTLIENLFDKNNDEKDNRENLQPDESSKQEISDERASNLEQETKISIEIENIVQNITDRVISAKDESHENTDVTEDNQKQDIQDSKDIITESQTSEINTGQLENFSNNLLQKILPTEEEESADTSSKPSQNNTNTTITDISNEISEPRTVIRRQYEKSDASVQFESTDDSIFATSIDSPRVQSDTNEDDNKDTNDSESPAKEDQENTFLPSIPISLFSDEELHSALNTLIKTKKLPPQEMREELISFARKQSLYKLMSEDYDSAAKIDEAVEQIIISLHEETVNNDISNQTYNLQQYLNEATIQKVHIEENHKQRIDQFKKMEQRKIEEVRLQHENQRRDFEADWSREDALKPFNKPSPKLFQLRRQQKAMAISHDFKNARQLKKLGDQLQKEESQIATKKAVEAMRSKYIALLARQEKEMRCMLEYGERRLGQLEAERDVELKANETHINALQNRINNPKIQKRPRVQIPQSSLKSRSLQNQVAGIVTSRTRSQFANFKKDSEIKTRLDIKLGDVRRITKPLTPTPRKGDKTIISPFT</sequence>
<evidence type="ECO:0008006" key="4">
    <source>
        <dbReference type="Google" id="ProtNLM"/>
    </source>
</evidence>
<feature type="region of interest" description="Disordered" evidence="1">
    <location>
        <begin position="167"/>
        <end position="259"/>
    </location>
</feature>
<dbReference type="PANTHER" id="PTHR47026">
    <property type="entry name" value="PIGMENTOSA GTPASE REGULATOR-LIKE PROTEIN, PUTATIVE-RELATED"/>
    <property type="match status" value="1"/>
</dbReference>
<feature type="region of interest" description="Disordered" evidence="1">
    <location>
        <begin position="114"/>
        <end position="136"/>
    </location>
</feature>
<feature type="compositionally biased region" description="Polar residues" evidence="1">
    <location>
        <begin position="15"/>
        <end position="44"/>
    </location>
</feature>
<dbReference type="Proteomes" id="UP001470230">
    <property type="component" value="Unassembled WGS sequence"/>
</dbReference>
<evidence type="ECO:0000313" key="2">
    <source>
        <dbReference type="EMBL" id="KAK8839823.1"/>
    </source>
</evidence>
<feature type="compositionally biased region" description="Basic and acidic residues" evidence="1">
    <location>
        <begin position="1"/>
        <end position="14"/>
    </location>
</feature>
<feature type="compositionally biased region" description="Basic and acidic residues" evidence="1">
    <location>
        <begin position="242"/>
        <end position="255"/>
    </location>
</feature>
<feature type="compositionally biased region" description="Polar residues" evidence="1">
    <location>
        <begin position="223"/>
        <end position="233"/>
    </location>
</feature>
<evidence type="ECO:0000256" key="1">
    <source>
        <dbReference type="SAM" id="MobiDB-lite"/>
    </source>
</evidence>